<dbReference type="RefSeq" id="WP_089358377.1">
    <property type="nucleotide sequence ID" value="NZ_FZPD01000007.1"/>
</dbReference>
<dbReference type="Pfam" id="PF07308">
    <property type="entry name" value="DUF1456"/>
    <property type="match status" value="2"/>
</dbReference>
<dbReference type="Proteomes" id="UP000198393">
    <property type="component" value="Unassembled WGS sequence"/>
</dbReference>
<dbReference type="AlphaFoldDB" id="A0A239MA41"/>
<evidence type="ECO:0000313" key="2">
    <source>
        <dbReference type="Proteomes" id="UP000198393"/>
    </source>
</evidence>
<dbReference type="OrthoDB" id="9788465at2"/>
<organism evidence="1 2">
    <name type="scientific">Ekhidna lutea</name>
    <dbReference type="NCBI Taxonomy" id="447679"/>
    <lineage>
        <taxon>Bacteria</taxon>
        <taxon>Pseudomonadati</taxon>
        <taxon>Bacteroidota</taxon>
        <taxon>Cytophagia</taxon>
        <taxon>Cytophagales</taxon>
        <taxon>Reichenbachiellaceae</taxon>
        <taxon>Ekhidna</taxon>
    </lineage>
</organism>
<accession>A0A239MA41</accession>
<gene>
    <name evidence="1" type="ORF">SAMN05421640_3718</name>
</gene>
<proteinExistence type="predicted"/>
<reference evidence="1 2" key="1">
    <citation type="submission" date="2017-06" db="EMBL/GenBank/DDBJ databases">
        <authorList>
            <person name="Kim H.J."/>
            <person name="Triplett B.A."/>
        </authorList>
    </citation>
    <scope>NUCLEOTIDE SEQUENCE [LARGE SCALE GENOMIC DNA]</scope>
    <source>
        <strain evidence="1 2">DSM 19307</strain>
    </source>
</reference>
<keyword evidence="2" id="KW-1185">Reference proteome</keyword>
<name>A0A239MA41_EKHLU</name>
<evidence type="ECO:0000313" key="1">
    <source>
        <dbReference type="EMBL" id="SNT38918.1"/>
    </source>
</evidence>
<protein>
    <submittedName>
        <fullName evidence="1">Uncharacterized conserved protein YehS, DUF1456 family</fullName>
    </submittedName>
</protein>
<dbReference type="InterPro" id="IPR009921">
    <property type="entry name" value="YehS-like"/>
</dbReference>
<dbReference type="EMBL" id="FZPD01000007">
    <property type="protein sequence ID" value="SNT38918.1"/>
    <property type="molecule type" value="Genomic_DNA"/>
</dbReference>
<dbReference type="PANTHER" id="PTHR37805:SF1">
    <property type="entry name" value="CYTOPLASMIC PROTEIN"/>
    <property type="match status" value="1"/>
</dbReference>
<dbReference type="PANTHER" id="PTHR37805">
    <property type="entry name" value="CYTOPLASMIC PROTEIN-RELATED"/>
    <property type="match status" value="1"/>
</dbReference>
<sequence>MNNNDILRRLRYIFDYGDDKVINLFQHGGKEVSREEISNWLKKDDDPEQKPIYDVDLAAFLNGLIIKHRGKKDGETPKPEKRLNNNVIFRKLKIALNLRDEDIIHVFDLAKFEVSKHEISAIFRNPTQKQYRVCKDQFLRNFLQGLQEKHRGVNMDEPKTENPVHPKKD</sequence>